<dbReference type="Pfam" id="PF17765">
    <property type="entry name" value="MLTR_LBD"/>
    <property type="match status" value="1"/>
</dbReference>
<comment type="caution">
    <text evidence="2">The sequence shown here is derived from an EMBL/GenBank/DDBJ whole genome shotgun (WGS) entry which is preliminary data.</text>
</comment>
<reference evidence="2" key="1">
    <citation type="submission" date="2023-03" db="EMBL/GenBank/DDBJ databases">
        <title>Actinorhabdospora filicis NBRC 111898.</title>
        <authorList>
            <person name="Ichikawa N."/>
            <person name="Sato H."/>
            <person name="Tonouchi N."/>
        </authorList>
    </citation>
    <scope>NUCLEOTIDE SEQUENCE</scope>
    <source>
        <strain evidence="2">NBRC 111898</strain>
    </source>
</reference>
<dbReference type="RefSeq" id="WP_285666677.1">
    <property type="nucleotide sequence ID" value="NZ_BSTX01000005.1"/>
</dbReference>
<dbReference type="SUPFAM" id="SSF47413">
    <property type="entry name" value="lambda repressor-like DNA-binding domains"/>
    <property type="match status" value="1"/>
</dbReference>
<dbReference type="Proteomes" id="UP001165079">
    <property type="component" value="Unassembled WGS sequence"/>
</dbReference>
<organism evidence="2 3">
    <name type="scientific">Actinorhabdospora filicis</name>
    <dbReference type="NCBI Taxonomy" id="1785913"/>
    <lineage>
        <taxon>Bacteria</taxon>
        <taxon>Bacillati</taxon>
        <taxon>Actinomycetota</taxon>
        <taxon>Actinomycetes</taxon>
        <taxon>Micromonosporales</taxon>
        <taxon>Micromonosporaceae</taxon>
        <taxon>Actinorhabdospora</taxon>
    </lineage>
</organism>
<dbReference type="InterPro" id="IPR010982">
    <property type="entry name" value="Lambda_DNA-bd_dom_sf"/>
</dbReference>
<dbReference type="PROSITE" id="PS50943">
    <property type="entry name" value="HTH_CROC1"/>
    <property type="match status" value="1"/>
</dbReference>
<gene>
    <name evidence="2" type="ORF">Afil01_60450</name>
</gene>
<accession>A0A9W6SSG0</accession>
<feature type="domain" description="HTH cro/C1-type" evidence="1">
    <location>
        <begin position="33"/>
        <end position="80"/>
    </location>
</feature>
<proteinExistence type="predicted"/>
<dbReference type="EMBL" id="BSTX01000005">
    <property type="protein sequence ID" value="GLZ81238.1"/>
    <property type="molecule type" value="Genomic_DNA"/>
</dbReference>
<dbReference type="InterPro" id="IPR041413">
    <property type="entry name" value="MLTR_LBD"/>
</dbReference>
<dbReference type="Gene3D" id="3.30.450.180">
    <property type="match status" value="1"/>
</dbReference>
<protein>
    <submittedName>
        <fullName evidence="2">Transcriptional regulator</fullName>
    </submittedName>
</protein>
<dbReference type="PANTHER" id="PTHR35010:SF2">
    <property type="entry name" value="BLL4672 PROTEIN"/>
    <property type="match status" value="1"/>
</dbReference>
<dbReference type="CDD" id="cd00093">
    <property type="entry name" value="HTH_XRE"/>
    <property type="match status" value="1"/>
</dbReference>
<evidence type="ECO:0000259" key="1">
    <source>
        <dbReference type="PROSITE" id="PS50943"/>
    </source>
</evidence>
<name>A0A9W6SSG0_9ACTN</name>
<keyword evidence="3" id="KW-1185">Reference proteome</keyword>
<sequence length="251" mass="27835">MSNALGTFLRARRAALSPADVGLPRGTRRRTPGLRREELAALAGVSVDYYTRLEQGRETGPSPQVLRALATALQMDAESAAHLDALARPPLAAPEAREGVPDTVVRLVETVRPNPAYVLNRVADVLAVNPEGLRLMRGLDDWPRERWNSVRWIFTHPAAREVLADWAHSAADNVAHLRTQEPQAPDVAALVAELSEVTEFAELWRRYEVRAWNSRVKTFHHPEDGELRLVSQSLTLPGGGDRLVIYQPAED</sequence>
<dbReference type="Pfam" id="PF13560">
    <property type="entry name" value="HTH_31"/>
    <property type="match status" value="1"/>
</dbReference>
<dbReference type="Gene3D" id="1.10.260.40">
    <property type="entry name" value="lambda repressor-like DNA-binding domains"/>
    <property type="match status" value="1"/>
</dbReference>
<evidence type="ECO:0000313" key="2">
    <source>
        <dbReference type="EMBL" id="GLZ81238.1"/>
    </source>
</evidence>
<dbReference type="AlphaFoldDB" id="A0A9W6SSG0"/>
<dbReference type="PANTHER" id="PTHR35010">
    <property type="entry name" value="BLL4672 PROTEIN-RELATED"/>
    <property type="match status" value="1"/>
</dbReference>
<dbReference type="InterPro" id="IPR001387">
    <property type="entry name" value="Cro/C1-type_HTH"/>
</dbReference>
<evidence type="ECO:0000313" key="3">
    <source>
        <dbReference type="Proteomes" id="UP001165079"/>
    </source>
</evidence>
<dbReference type="GO" id="GO:0003677">
    <property type="term" value="F:DNA binding"/>
    <property type="evidence" value="ECO:0007669"/>
    <property type="project" value="InterPro"/>
</dbReference>
<dbReference type="SMART" id="SM00530">
    <property type="entry name" value="HTH_XRE"/>
    <property type="match status" value="1"/>
</dbReference>